<gene>
    <name evidence="1" type="ORF">K488DRAFT_51505</name>
</gene>
<accession>A0ACB8QJA1</accession>
<reference evidence="1" key="1">
    <citation type="submission" date="2021-02" db="EMBL/GenBank/DDBJ databases">
        <authorList>
            <consortium name="DOE Joint Genome Institute"/>
            <person name="Ahrendt S."/>
            <person name="Looney B.P."/>
            <person name="Miyauchi S."/>
            <person name="Morin E."/>
            <person name="Drula E."/>
            <person name="Courty P.E."/>
            <person name="Chicoki N."/>
            <person name="Fauchery L."/>
            <person name="Kohler A."/>
            <person name="Kuo A."/>
            <person name="Labutti K."/>
            <person name="Pangilinan J."/>
            <person name="Lipzen A."/>
            <person name="Riley R."/>
            <person name="Andreopoulos W."/>
            <person name="He G."/>
            <person name="Johnson J."/>
            <person name="Barry K.W."/>
            <person name="Grigoriev I.V."/>
            <person name="Nagy L."/>
            <person name="Hibbett D."/>
            <person name="Henrissat B."/>
            <person name="Matheny P.B."/>
            <person name="Labbe J."/>
            <person name="Martin F."/>
        </authorList>
    </citation>
    <scope>NUCLEOTIDE SEQUENCE</scope>
    <source>
        <strain evidence="1">EC-137</strain>
    </source>
</reference>
<protein>
    <submittedName>
        <fullName evidence="1">TRAPP II complex</fullName>
    </submittedName>
</protein>
<evidence type="ECO:0000313" key="2">
    <source>
        <dbReference type="Proteomes" id="UP000814128"/>
    </source>
</evidence>
<reference evidence="1" key="2">
    <citation type="journal article" date="2022" name="New Phytol.">
        <title>Evolutionary transition to the ectomycorrhizal habit in the genomes of a hyperdiverse lineage of mushroom-forming fungi.</title>
        <authorList>
            <person name="Looney B."/>
            <person name="Miyauchi S."/>
            <person name="Morin E."/>
            <person name="Drula E."/>
            <person name="Courty P.E."/>
            <person name="Kohler A."/>
            <person name="Kuo A."/>
            <person name="LaButti K."/>
            <person name="Pangilinan J."/>
            <person name="Lipzen A."/>
            <person name="Riley R."/>
            <person name="Andreopoulos W."/>
            <person name="He G."/>
            <person name="Johnson J."/>
            <person name="Nolan M."/>
            <person name="Tritt A."/>
            <person name="Barry K.W."/>
            <person name="Grigoriev I.V."/>
            <person name="Nagy L.G."/>
            <person name="Hibbett D."/>
            <person name="Henrissat B."/>
            <person name="Matheny P.B."/>
            <person name="Labbe J."/>
            <person name="Martin F.M."/>
        </authorList>
    </citation>
    <scope>NUCLEOTIDE SEQUENCE</scope>
    <source>
        <strain evidence="1">EC-137</strain>
    </source>
</reference>
<evidence type="ECO:0000313" key="1">
    <source>
        <dbReference type="EMBL" id="KAI0031712.1"/>
    </source>
</evidence>
<sequence length="1316" mass="142997">MDDYAVCALAHVRILLVPIGSISKRTFDQWAAEIRTIEALRLSDIPPGTRDEKARFMPSPKSRGYIHLNYPSHPPSSSLFDLALFRPSLFPLGVIGIASCSRTDSLSSILAEFNASLKEMFPQDCLYPLARNCFIFEEDDGSTNLNLGDLLPGLVVIPSAMGNKKENIETLLADLCSNILGEFSTIMSNLETPLGNEYLNAALFPKMPSASDMPRPLDDDSRTPLPSFNSQPELTTVNKRQSLLPTRTSSTGPGMMPPSRQSTLGLPARKSGIGAASSHGRLFKVLGDLFLLSGRTEDATIWYTEAVSLFKLQPDTIWHAAASEGQATIALVEAWMASQSTVCAFATRPGQWSDIVDKVETAAGLYAKVTPPTTDNQYHYAHLSFLYVHAVLRHANVLLSVWIARGWGQLALSTMLSPRAAPPAPRGQDAAARTQREKLSSLSGVSRAQVADALSDVHGPWLLHLSHRERIGVLEQLASRYALLGFRRKEVYVLREVVGCIMDLIVCGRAEGDAATFFDGVNGSSPGGSMQSARMQMADVAVRETDRVDGNRSIVALVSYICRVHGVDLDIVKHIDPNNASVDEKHADDEDALEDPSGWAEIQVGIVREALAVAEALPEPSVVAQFAFSALKSLHTVLSDDDQLSLFGSASRALTAARRRGDPRIIEYWSGQPVVSVELVPPHTTRQLVESPVSLLAQRQPVEGSSLLRTTDPFLYNPRKAMTAQGKTLVAEGETLEFLVTLANPYVFDLELQNVSLSTTGVTFTTPHTRVVLAPTSTHTLTLTGTPSRPGLLTIRGLLVQAPGGAPREFLLPLASAEEDERAARRRSAVQCEMGRVKFSGLERKRRSVGASGEGKGGRVRRFLECKVVPVQPAVRIRWSSLAHGALMLYDGERSTIRLTLENVSPLPVDFLRLTFDDSTVGPAQAALAEGELSVFETYETEYALLKRPVFSWDAARHEGRVIRPGQKEVVEVVCAGKVGCTSGVISVAYGYVNRKQATLAQPADVFHTRTLAYPVLVTVYQMLECNAMDILPFSPTAAGEKTGDGDAREGDVRALLGDAEEAGWCLLTVDVRNTYGVPFEVTFGRDQDGKSTPSTTSVVAPGSTARIILPLKKLHLSPPDWDKPIPTLSDRQFVVDKSALSAAEQRAQRQLFWHRERLLSVVHATWREVRGGRSGELSLRRCRMTWPMLEAVRVEGVSVRIGVWRDGGGEEAGRRGEAVSVRGGEFVYVRVEATNMTEDALALTLDLAAEPAEHVLYDGALVDAPLGRVGTGERGTAEVPVCFVACGRFTVDGRVRTVGAAEAVGAARVRVVVEE</sequence>
<dbReference type="EMBL" id="MU273570">
    <property type="protein sequence ID" value="KAI0031712.1"/>
    <property type="molecule type" value="Genomic_DNA"/>
</dbReference>
<comment type="caution">
    <text evidence="1">The sequence shown here is derived from an EMBL/GenBank/DDBJ whole genome shotgun (WGS) entry which is preliminary data.</text>
</comment>
<name>A0ACB8QJA1_9AGAM</name>
<proteinExistence type="predicted"/>
<keyword evidence="2" id="KW-1185">Reference proteome</keyword>
<dbReference type="Proteomes" id="UP000814128">
    <property type="component" value="Unassembled WGS sequence"/>
</dbReference>
<organism evidence="1 2">
    <name type="scientific">Vararia minispora EC-137</name>
    <dbReference type="NCBI Taxonomy" id="1314806"/>
    <lineage>
        <taxon>Eukaryota</taxon>
        <taxon>Fungi</taxon>
        <taxon>Dikarya</taxon>
        <taxon>Basidiomycota</taxon>
        <taxon>Agaricomycotina</taxon>
        <taxon>Agaricomycetes</taxon>
        <taxon>Russulales</taxon>
        <taxon>Lachnocladiaceae</taxon>
        <taxon>Vararia</taxon>
    </lineage>
</organism>